<proteinExistence type="predicted"/>
<dbReference type="InterPro" id="IPR032710">
    <property type="entry name" value="NTF2-like_dom_sf"/>
</dbReference>
<feature type="region of interest" description="Disordered" evidence="1">
    <location>
        <begin position="118"/>
        <end position="144"/>
    </location>
</feature>
<evidence type="ECO:0000259" key="2">
    <source>
        <dbReference type="Pfam" id="PF12680"/>
    </source>
</evidence>
<feature type="domain" description="SnoaL-like" evidence="2">
    <location>
        <begin position="10"/>
        <end position="103"/>
    </location>
</feature>
<dbReference type="InterPro" id="IPR037401">
    <property type="entry name" value="SnoaL-like"/>
</dbReference>
<accession>A0A2N8TM26</accession>
<dbReference type="SUPFAM" id="SSF54427">
    <property type="entry name" value="NTF2-like"/>
    <property type="match status" value="1"/>
</dbReference>
<sequence>MADDAEKVAAAYFRAWRARDFTALRALLADEEFSYTGPLARLDDADVCRDSLARMASVTTDLVIRKTFKAGDDVMTWLDLHTTIAAPTAVANWMRVRDGRITDIQAVYDPRALLASADLPPGARGEQEPMGAEESSTRGKGNAR</sequence>
<dbReference type="EMBL" id="POUC01000171">
    <property type="protein sequence ID" value="PNG20023.1"/>
    <property type="molecule type" value="Genomic_DNA"/>
</dbReference>
<dbReference type="AlphaFoldDB" id="A0A2N8TM26"/>
<evidence type="ECO:0000313" key="4">
    <source>
        <dbReference type="Proteomes" id="UP000235943"/>
    </source>
</evidence>
<keyword evidence="4" id="KW-1185">Reference proteome</keyword>
<gene>
    <name evidence="3" type="ORF">C1J00_22585</name>
</gene>
<evidence type="ECO:0000313" key="3">
    <source>
        <dbReference type="EMBL" id="PNG20023.1"/>
    </source>
</evidence>
<comment type="caution">
    <text evidence="3">The sequence shown here is derived from an EMBL/GenBank/DDBJ whole genome shotgun (WGS) entry which is preliminary data.</text>
</comment>
<protein>
    <submittedName>
        <fullName evidence="3">Nuclear transport factor 2 family protein</fullName>
    </submittedName>
</protein>
<reference evidence="3 4" key="1">
    <citation type="submission" date="2018-01" db="EMBL/GenBank/DDBJ databases">
        <title>Draft genome sequence of Streptomyces sp. 13K301.</title>
        <authorList>
            <person name="Sahin N."/>
            <person name="Saygin H."/>
            <person name="Ay H."/>
        </authorList>
    </citation>
    <scope>NUCLEOTIDE SEQUENCE [LARGE SCALE GENOMIC DNA]</scope>
    <source>
        <strain evidence="3 4">13K301</strain>
    </source>
</reference>
<evidence type="ECO:0000256" key="1">
    <source>
        <dbReference type="SAM" id="MobiDB-lite"/>
    </source>
</evidence>
<dbReference type="Gene3D" id="3.10.450.50">
    <property type="match status" value="1"/>
</dbReference>
<dbReference type="OrthoDB" id="118733at2"/>
<dbReference type="Pfam" id="PF12680">
    <property type="entry name" value="SnoaL_2"/>
    <property type="match status" value="1"/>
</dbReference>
<organism evidence="3 4">
    <name type="scientific">Streptomyces cahuitamycinicus</name>
    <dbReference type="NCBI Taxonomy" id="2070367"/>
    <lineage>
        <taxon>Bacteria</taxon>
        <taxon>Bacillati</taxon>
        <taxon>Actinomycetota</taxon>
        <taxon>Actinomycetes</taxon>
        <taxon>Kitasatosporales</taxon>
        <taxon>Streptomycetaceae</taxon>
        <taxon>Streptomyces</taxon>
    </lineage>
</organism>
<dbReference type="Proteomes" id="UP000235943">
    <property type="component" value="Unassembled WGS sequence"/>
</dbReference>
<dbReference type="RefSeq" id="WP_102910882.1">
    <property type="nucleotide sequence ID" value="NZ_POUC01000171.1"/>
</dbReference>
<name>A0A2N8TM26_9ACTN</name>